<feature type="compositionally biased region" description="Basic and acidic residues" evidence="1">
    <location>
        <begin position="1161"/>
        <end position="1171"/>
    </location>
</feature>
<protein>
    <submittedName>
        <fullName evidence="2">Tegument protein UL37</fullName>
    </submittedName>
</protein>
<feature type="compositionally biased region" description="Basic and acidic residues" evidence="1">
    <location>
        <begin position="1185"/>
        <end position="1197"/>
    </location>
</feature>
<dbReference type="EMBL" id="KF908241">
    <property type="protein sequence ID" value="AHM96159.1"/>
    <property type="molecule type" value="Genomic_DNA"/>
</dbReference>
<feature type="compositionally biased region" description="Pro residues" evidence="1">
    <location>
        <begin position="92"/>
        <end position="107"/>
    </location>
</feature>
<name>X2FCY3_CHV16</name>
<dbReference type="Pfam" id="PF03970">
    <property type="entry name" value="Herpes_UL37_1"/>
    <property type="match status" value="1"/>
</dbReference>
<feature type="region of interest" description="Disordered" evidence="1">
    <location>
        <begin position="1"/>
        <end position="133"/>
    </location>
</feature>
<organismHost>
    <name type="scientific">Macaca nemestrina</name>
    <name type="common">Pig-tailed macaque</name>
    <dbReference type="NCBI Taxonomy" id="9545"/>
</organismHost>
<evidence type="ECO:0000313" key="3">
    <source>
        <dbReference type="Proteomes" id="UP000111502"/>
    </source>
</evidence>
<organismHost>
    <name type="scientific">Macaca fascicularis</name>
    <name type="common">Crab-eating macaque</name>
    <name type="synonym">Cynomolgus monkey</name>
    <dbReference type="NCBI Taxonomy" id="9541"/>
</organismHost>
<gene>
    <name evidence="2" type="primary">UL37</name>
</gene>
<reference evidence="2 3" key="1">
    <citation type="journal article" date="2014" name="Virology">
        <title>A single viral gene determines lethal cross-species neurovirulence of baboon herpesvirus HVP2.</title>
        <authorList>
            <person name="Black D."/>
            <person name="Ohsawa K."/>
            <person name="Tyler S."/>
            <person name="Maxwell L."/>
            <person name="Eberle R."/>
        </authorList>
    </citation>
    <scope>NUCLEOTIDE SEQUENCE [LARGE SCALE GENOMIC DNA]</scope>
    <source>
        <strain evidence="2">OU2-5</strain>
    </source>
</reference>
<proteinExistence type="predicted"/>
<dbReference type="PANTHER" id="PTHR48125">
    <property type="entry name" value="LP07818P1"/>
    <property type="match status" value="1"/>
</dbReference>
<sequence>MVSPTPTPPAEENRRRPTPPPKGARGSAATSPKEPRSRATPPPKEARGSAATSPKEPRSRATPPPKEARVGAAAPENVRTAPAPEDARVAAPPTPEETRAPPPPATPPEDARAATPSGDARLGPPPDGPLQSLLGALTSLATARPAPPTEASGETEEDAVLLAARLRAAIAAFLLSGAPIRVADARTHWRPLLERLCALHGAHGLPETALLAENLPGLLAHRLAVALPDAPDRAFEAMDHLRAAVLDAASPEATRLLEAAGLRTAAALGPARTRQCVAEWTDRWRSVTESCLRLDPRASGAAPGGAAPPVSPVPLGQPSAGLATPAYSPIFPAPFVQEGLRFLARASNWATLFSTHLQSVDDATLTPLTRALFTLSLVDEYLTTRDRGIVAPPRLLEQFERTVREIDPAIMIPPIEANKMVRSREEVRVSAALNHLTPRSARAPPGTLMSRVRTDAAVFDPEEPFLSSSALAIFQPAVAALLGSGEPPSAGAQRRLLALLHQTWALIQNTGSPSVVINALIDAGFTPLHCSHYLSALEGFLATGGAARGLAGPPALSEVQQLFGCVALTGANVFALAREYGYHSGYVRAFRRVQDACEQAHARLCEAAGLAGGVLRQTLARVMGPVTPTEHLASLRRALVAEFESAERRFGAGRPSPLRETVLIWIDVYGQTEWDITPVAPATPASALLPAGQPGHAPSILLAAATRIRFPALDGVPPAVLSDPGFVPYALALVVGDALRTTCRAAYLPRSVAFALRVLAWARDFGLGYLPTVEGHRTKLGALITLLEPGADAAGPLPTMQMAENIEQLLRELHAIVRGAIEQLRPVAQLPPVPPPEVATSLLLISMYALAARGVLADLVARADPFVAQIEDAIVLLRIHMRTLSAFFECRFESDGGRVYAVVGEAPDRLGPWAPDAMADAVSRYCGTYHDAKRALTAALAGLRAAITEAMAHLGVCDALATQVSPDGNVMTAVLREVHAFVTVAGGIHARASKLLAGEHVPGFCFMGHFLARWRRLAAAYHAARAATGPRRVAEFVRELHDTWMGLQSDRALVAAPAGSTTEQRAAAVREVLADVDEDASPPDSAEGRCVLTSRRDLGAWGDYSLGPLGTTTVPPDSVDLSPQGLAVMLGMDWLLMNEMLQVTDGVFRASAFRPFPGPDPPRDLEVREEGSLLPLPDSPPRPAAEPRAESARPRNDPEEDEEEMLL</sequence>
<organismHost>
    <name type="scientific">Macaca mulatta</name>
    <name type="common">Rhesus macaque</name>
    <dbReference type="NCBI Taxonomy" id="9544"/>
</organismHost>
<feature type="compositionally biased region" description="Acidic residues" evidence="1">
    <location>
        <begin position="1198"/>
        <end position="1207"/>
    </location>
</feature>
<evidence type="ECO:0000256" key="1">
    <source>
        <dbReference type="SAM" id="MobiDB-lite"/>
    </source>
</evidence>
<organism evidence="2 3">
    <name type="scientific">Cercopithecine herpesvirus 16</name>
    <name type="common">CeHV-16</name>
    <name type="synonym">Herpesvirus papio 2</name>
    <dbReference type="NCBI Taxonomy" id="340907"/>
    <lineage>
        <taxon>Viruses</taxon>
        <taxon>Duplodnaviria</taxon>
        <taxon>Heunggongvirae</taxon>
        <taxon>Peploviricota</taxon>
        <taxon>Herviviricetes</taxon>
        <taxon>Herpesvirales</taxon>
        <taxon>Orthoherpesviridae</taxon>
        <taxon>Alphaherpesvirinae</taxon>
        <taxon>Simplexvirus</taxon>
        <taxon>Simplexvirus papiinealpha2</taxon>
    </lineage>
</organism>
<accession>X2FCY3</accession>
<organismHost>
    <name type="scientific">Homo sapiens</name>
    <name type="common">Human</name>
    <dbReference type="NCBI Taxonomy" id="9606"/>
</organismHost>
<feature type="region of interest" description="Disordered" evidence="1">
    <location>
        <begin position="1154"/>
        <end position="1207"/>
    </location>
</feature>
<evidence type="ECO:0000313" key="2">
    <source>
        <dbReference type="EMBL" id="AHM96159.1"/>
    </source>
</evidence>
<dbReference type="InterPro" id="IPR005655">
    <property type="entry name" value="Herpes_UL37"/>
</dbReference>
<dbReference type="Proteomes" id="UP000111502">
    <property type="component" value="Segment"/>
</dbReference>
<organismHost>
    <name type="scientific">Macaca leonina</name>
    <name type="common">Northern pig-tailed macaque</name>
    <name type="synonym">Macaca nemestrina leonina</name>
    <dbReference type="NCBI Taxonomy" id="90387"/>
</organismHost>
<dbReference type="PANTHER" id="PTHR48125:SF10">
    <property type="entry name" value="OS12G0136300 PROTEIN"/>
    <property type="match status" value="1"/>
</dbReference>
<dbReference type="GO" id="GO:0019068">
    <property type="term" value="P:virion assembly"/>
    <property type="evidence" value="ECO:0007669"/>
    <property type="project" value="InterPro"/>
</dbReference>